<dbReference type="InParanoid" id="T1EGY6"/>
<sequence length="244" mass="28410">LTEDQFYKLQDVLINPFPFSVMVKPRKTCEESVHSVILVHSTFDNFKKRTAIRSTWGSTVNKSFIWPRVGPLNHSMALFFVFGKYKDESKNDGIYEENLEFGDIVQGNFVDSYKNMTLKSLLDFKFIIEFCSMAKFLIKSDDDMFINLPFLLNEMDEMPKRSIMGALCVGSKTRRFGKWLITKEEFPFETYPTYEAGATYVITRDLWEDIFNASYFVPYIFIDDVYITGIIGKILNVTHVSKNK</sequence>
<keyword evidence="5" id="KW-0812">Transmembrane</keyword>
<keyword evidence="7" id="KW-1133">Transmembrane helix</keyword>
<dbReference type="Proteomes" id="UP000015101">
    <property type="component" value="Unassembled WGS sequence"/>
</dbReference>
<protein>
    <recommendedName>
        <fullName evidence="10">Hexosyltransferase</fullName>
        <ecNumber evidence="10">2.4.1.-</ecNumber>
    </recommendedName>
</protein>
<dbReference type="GO" id="GO:0016757">
    <property type="term" value="F:glycosyltransferase activity"/>
    <property type="evidence" value="ECO:0000318"/>
    <property type="project" value="GO_Central"/>
</dbReference>
<keyword evidence="3 10" id="KW-0328">Glycosyltransferase</keyword>
<evidence type="ECO:0000313" key="11">
    <source>
        <dbReference type="EMBL" id="ESO09982.1"/>
    </source>
</evidence>
<dbReference type="RefSeq" id="XP_009011796.1">
    <property type="nucleotide sequence ID" value="XM_009013548.1"/>
</dbReference>
<dbReference type="Gene3D" id="3.90.550.50">
    <property type="match status" value="1"/>
</dbReference>
<evidence type="ECO:0000313" key="13">
    <source>
        <dbReference type="Proteomes" id="UP000015101"/>
    </source>
</evidence>
<dbReference type="GeneID" id="20195836"/>
<dbReference type="AlphaFoldDB" id="T1EGY6"/>
<dbReference type="PANTHER" id="PTHR11214">
    <property type="entry name" value="BETA-1,3-N-ACETYLGLUCOSAMINYLTRANSFERASE"/>
    <property type="match status" value="1"/>
</dbReference>
<keyword evidence="4" id="KW-0808">Transferase</keyword>
<evidence type="ECO:0000256" key="9">
    <source>
        <dbReference type="ARBA" id="ARBA00023136"/>
    </source>
</evidence>
<evidence type="ECO:0000256" key="4">
    <source>
        <dbReference type="ARBA" id="ARBA00022679"/>
    </source>
</evidence>
<evidence type="ECO:0000256" key="7">
    <source>
        <dbReference type="ARBA" id="ARBA00022989"/>
    </source>
</evidence>
<dbReference type="HOGENOM" id="CLU_036849_6_1_1"/>
<evidence type="ECO:0000256" key="8">
    <source>
        <dbReference type="ARBA" id="ARBA00023034"/>
    </source>
</evidence>
<dbReference type="STRING" id="6412.T1EGY6"/>
<proteinExistence type="inferred from homology"/>
<evidence type="ECO:0000256" key="10">
    <source>
        <dbReference type="RuleBase" id="RU363063"/>
    </source>
</evidence>
<evidence type="ECO:0000256" key="3">
    <source>
        <dbReference type="ARBA" id="ARBA00022676"/>
    </source>
</evidence>
<dbReference type="GO" id="GO:0006493">
    <property type="term" value="P:protein O-linked glycosylation"/>
    <property type="evidence" value="ECO:0000318"/>
    <property type="project" value="GO_Central"/>
</dbReference>
<dbReference type="CTD" id="20195836"/>
<dbReference type="OMA" id="TINFERR"/>
<comment type="subcellular location">
    <subcellularLocation>
        <location evidence="1 10">Golgi apparatus membrane</location>
        <topology evidence="1 10">Single-pass type II membrane protein</topology>
    </subcellularLocation>
</comment>
<reference evidence="12" key="3">
    <citation type="submission" date="2015-06" db="UniProtKB">
        <authorList>
            <consortium name="EnsemblMetazoa"/>
        </authorList>
    </citation>
    <scope>IDENTIFICATION</scope>
</reference>
<dbReference type="eggNOG" id="KOG2287">
    <property type="taxonomic scope" value="Eukaryota"/>
</dbReference>
<name>T1EGY6_HELRO</name>
<dbReference type="OrthoDB" id="2139606at2759"/>
<reference evidence="11 13" key="2">
    <citation type="journal article" date="2013" name="Nature">
        <title>Insights into bilaterian evolution from three spiralian genomes.</title>
        <authorList>
            <person name="Simakov O."/>
            <person name="Marletaz F."/>
            <person name="Cho S.J."/>
            <person name="Edsinger-Gonzales E."/>
            <person name="Havlak P."/>
            <person name="Hellsten U."/>
            <person name="Kuo D.H."/>
            <person name="Larsson T."/>
            <person name="Lv J."/>
            <person name="Arendt D."/>
            <person name="Savage R."/>
            <person name="Osoegawa K."/>
            <person name="de Jong P."/>
            <person name="Grimwood J."/>
            <person name="Chapman J.A."/>
            <person name="Shapiro H."/>
            <person name="Aerts A."/>
            <person name="Otillar R.P."/>
            <person name="Terry A.Y."/>
            <person name="Boore J.L."/>
            <person name="Grigoriev I.V."/>
            <person name="Lindberg D.R."/>
            <person name="Seaver E.C."/>
            <person name="Weisblat D.A."/>
            <person name="Putnam N.H."/>
            <person name="Rokhsar D.S."/>
        </authorList>
    </citation>
    <scope>NUCLEOTIDE SEQUENCE</scope>
</reference>
<dbReference type="InterPro" id="IPR002659">
    <property type="entry name" value="Glyco_trans_31"/>
</dbReference>
<comment type="similarity">
    <text evidence="2 10">Belongs to the glycosyltransferase 31 family.</text>
</comment>
<evidence type="ECO:0000256" key="5">
    <source>
        <dbReference type="ARBA" id="ARBA00022692"/>
    </source>
</evidence>
<dbReference type="GO" id="GO:0000139">
    <property type="term" value="C:Golgi membrane"/>
    <property type="evidence" value="ECO:0000318"/>
    <property type="project" value="GO_Central"/>
</dbReference>
<evidence type="ECO:0000256" key="1">
    <source>
        <dbReference type="ARBA" id="ARBA00004323"/>
    </source>
</evidence>
<keyword evidence="13" id="KW-1185">Reference proteome</keyword>
<dbReference type="EnsemblMetazoa" id="HelroT123705">
    <property type="protein sequence ID" value="HelroP123705"/>
    <property type="gene ID" value="HelroG123705"/>
</dbReference>
<keyword evidence="8 10" id="KW-0333">Golgi apparatus</keyword>
<accession>T1EGY6</accession>
<dbReference type="PANTHER" id="PTHR11214:SF314">
    <property type="entry name" value="HEXOSYLTRANSFERASE"/>
    <property type="match status" value="1"/>
</dbReference>
<dbReference type="KEGG" id="hro:HELRODRAFT_123705"/>
<organism evidence="12 13">
    <name type="scientific">Helobdella robusta</name>
    <name type="common">Californian leech</name>
    <dbReference type="NCBI Taxonomy" id="6412"/>
    <lineage>
        <taxon>Eukaryota</taxon>
        <taxon>Metazoa</taxon>
        <taxon>Spiralia</taxon>
        <taxon>Lophotrochozoa</taxon>
        <taxon>Annelida</taxon>
        <taxon>Clitellata</taxon>
        <taxon>Hirudinea</taxon>
        <taxon>Rhynchobdellida</taxon>
        <taxon>Glossiphoniidae</taxon>
        <taxon>Helobdella</taxon>
    </lineage>
</organism>
<evidence type="ECO:0000256" key="6">
    <source>
        <dbReference type="ARBA" id="ARBA00022968"/>
    </source>
</evidence>
<evidence type="ECO:0000256" key="2">
    <source>
        <dbReference type="ARBA" id="ARBA00008661"/>
    </source>
</evidence>
<dbReference type="GO" id="GO:0016758">
    <property type="term" value="F:hexosyltransferase activity"/>
    <property type="evidence" value="ECO:0007669"/>
    <property type="project" value="InterPro"/>
</dbReference>
<dbReference type="EMBL" id="AMQM01002848">
    <property type="status" value="NOT_ANNOTATED_CDS"/>
    <property type="molecule type" value="Genomic_DNA"/>
</dbReference>
<gene>
    <name evidence="12" type="primary">20195836</name>
    <name evidence="11" type="ORF">HELRODRAFT_123705</name>
</gene>
<keyword evidence="6" id="KW-0735">Signal-anchor</keyword>
<dbReference type="EMBL" id="KB095905">
    <property type="protein sequence ID" value="ESO09982.1"/>
    <property type="molecule type" value="Genomic_DNA"/>
</dbReference>
<dbReference type="Pfam" id="PF01762">
    <property type="entry name" value="Galactosyl_T"/>
    <property type="match status" value="1"/>
</dbReference>
<reference evidence="13" key="1">
    <citation type="submission" date="2012-12" db="EMBL/GenBank/DDBJ databases">
        <authorList>
            <person name="Hellsten U."/>
            <person name="Grimwood J."/>
            <person name="Chapman J.A."/>
            <person name="Shapiro H."/>
            <person name="Aerts A."/>
            <person name="Otillar R.P."/>
            <person name="Terry A.Y."/>
            <person name="Boore J.L."/>
            <person name="Simakov O."/>
            <person name="Marletaz F."/>
            <person name="Cho S.-J."/>
            <person name="Edsinger-Gonzales E."/>
            <person name="Havlak P."/>
            <person name="Kuo D.-H."/>
            <person name="Larsson T."/>
            <person name="Lv J."/>
            <person name="Arendt D."/>
            <person name="Savage R."/>
            <person name="Osoegawa K."/>
            <person name="de Jong P."/>
            <person name="Lindberg D.R."/>
            <person name="Seaver E.C."/>
            <person name="Weisblat D.A."/>
            <person name="Putnam N.H."/>
            <person name="Grigoriev I.V."/>
            <person name="Rokhsar D.S."/>
        </authorList>
    </citation>
    <scope>NUCLEOTIDE SEQUENCE</scope>
</reference>
<evidence type="ECO:0000313" key="12">
    <source>
        <dbReference type="EnsemblMetazoa" id="HelroP123705"/>
    </source>
</evidence>
<keyword evidence="9" id="KW-0472">Membrane</keyword>
<dbReference type="FunFam" id="3.90.550.50:FF:000092">
    <property type="entry name" value="Hexosyltransferase"/>
    <property type="match status" value="1"/>
</dbReference>
<dbReference type="EC" id="2.4.1.-" evidence="10"/>